<dbReference type="EMBL" id="FQWZ01000006">
    <property type="protein sequence ID" value="SHH16337.1"/>
    <property type="molecule type" value="Genomic_DNA"/>
</dbReference>
<proteinExistence type="predicted"/>
<dbReference type="RefSeq" id="WP_175550203.1">
    <property type="nucleotide sequence ID" value="NZ_FQWZ01000006.1"/>
</dbReference>
<dbReference type="STRING" id="490188.SAMN04488068_2768"/>
<reference evidence="1 2" key="1">
    <citation type="submission" date="2016-11" db="EMBL/GenBank/DDBJ databases">
        <authorList>
            <person name="Jaros S."/>
            <person name="Januszkiewicz K."/>
            <person name="Wedrychowicz H."/>
        </authorList>
    </citation>
    <scope>NUCLEOTIDE SEQUENCE [LARGE SCALE GENOMIC DNA]</scope>
    <source>
        <strain evidence="1 2">CGMCC 1.7049</strain>
    </source>
</reference>
<accession>A0A1M5QQC6</accession>
<protein>
    <submittedName>
        <fullName evidence="1">Uncharacterized protein</fullName>
    </submittedName>
</protein>
<gene>
    <name evidence="1" type="ORF">SAMN04488068_2768</name>
</gene>
<sequence>MDDTDSDDDRLWLARIAADERCDDVPEAVLARLERAQRLMRGWGQT</sequence>
<keyword evidence="2" id="KW-1185">Reference proteome</keyword>
<evidence type="ECO:0000313" key="1">
    <source>
        <dbReference type="EMBL" id="SHH16337.1"/>
    </source>
</evidence>
<organism evidence="1 2">
    <name type="scientific">Hydrocarboniphaga daqingensis</name>
    <dbReference type="NCBI Taxonomy" id="490188"/>
    <lineage>
        <taxon>Bacteria</taxon>
        <taxon>Pseudomonadati</taxon>
        <taxon>Pseudomonadota</taxon>
        <taxon>Gammaproteobacteria</taxon>
        <taxon>Nevskiales</taxon>
        <taxon>Nevskiaceae</taxon>
        <taxon>Hydrocarboniphaga</taxon>
    </lineage>
</organism>
<name>A0A1M5QQC6_9GAMM</name>
<dbReference type="Proteomes" id="UP000199758">
    <property type="component" value="Unassembled WGS sequence"/>
</dbReference>
<evidence type="ECO:0000313" key="2">
    <source>
        <dbReference type="Proteomes" id="UP000199758"/>
    </source>
</evidence>
<dbReference type="AlphaFoldDB" id="A0A1M5QQC6"/>